<name>A0A917L5X4_9ACTN</name>
<organism evidence="2 3">
    <name type="scientific">Streptomyces lacrimifluminis</name>
    <dbReference type="NCBI Taxonomy" id="1500077"/>
    <lineage>
        <taxon>Bacteria</taxon>
        <taxon>Bacillati</taxon>
        <taxon>Actinomycetota</taxon>
        <taxon>Actinomycetes</taxon>
        <taxon>Kitasatosporales</taxon>
        <taxon>Streptomycetaceae</taxon>
        <taxon>Streptomyces</taxon>
    </lineage>
</organism>
<dbReference type="EMBL" id="BMMU01000017">
    <property type="protein sequence ID" value="GGJ46603.1"/>
    <property type="molecule type" value="Genomic_DNA"/>
</dbReference>
<gene>
    <name evidence="2" type="ORF">GCM10012282_49360</name>
</gene>
<evidence type="ECO:0000256" key="1">
    <source>
        <dbReference type="SAM" id="Phobius"/>
    </source>
</evidence>
<dbReference type="Proteomes" id="UP000625682">
    <property type="component" value="Unassembled WGS sequence"/>
</dbReference>
<keyword evidence="3" id="KW-1185">Reference proteome</keyword>
<sequence>MTRDRPHTGFAAALRSGGLLGQVEGRTVADALARLSTLPLTWRKAIRYVAVDMSALSAGITSLTVAAASAVACYALRSGPV</sequence>
<reference evidence="2" key="1">
    <citation type="journal article" date="2014" name="Int. J. Syst. Evol. Microbiol.">
        <title>Complete genome sequence of Corynebacterium casei LMG S-19264T (=DSM 44701T), isolated from a smear-ripened cheese.</title>
        <authorList>
            <consortium name="US DOE Joint Genome Institute (JGI-PGF)"/>
            <person name="Walter F."/>
            <person name="Albersmeier A."/>
            <person name="Kalinowski J."/>
            <person name="Ruckert C."/>
        </authorList>
    </citation>
    <scope>NUCLEOTIDE SEQUENCE</scope>
    <source>
        <strain evidence="2">CGMCC 4.7272</strain>
    </source>
</reference>
<accession>A0A917L5X4</accession>
<dbReference type="AlphaFoldDB" id="A0A917L5X4"/>
<proteinExistence type="predicted"/>
<reference evidence="2" key="2">
    <citation type="submission" date="2020-09" db="EMBL/GenBank/DDBJ databases">
        <authorList>
            <person name="Sun Q."/>
            <person name="Zhou Y."/>
        </authorList>
    </citation>
    <scope>NUCLEOTIDE SEQUENCE</scope>
    <source>
        <strain evidence="2">CGMCC 4.7272</strain>
    </source>
</reference>
<comment type="caution">
    <text evidence="2">The sequence shown here is derived from an EMBL/GenBank/DDBJ whole genome shotgun (WGS) entry which is preliminary data.</text>
</comment>
<evidence type="ECO:0000313" key="2">
    <source>
        <dbReference type="EMBL" id="GGJ46603.1"/>
    </source>
</evidence>
<protein>
    <submittedName>
        <fullName evidence="2">Uncharacterized protein</fullName>
    </submittedName>
</protein>
<evidence type="ECO:0000313" key="3">
    <source>
        <dbReference type="Proteomes" id="UP000625682"/>
    </source>
</evidence>
<keyword evidence="1" id="KW-1133">Transmembrane helix</keyword>
<keyword evidence="1" id="KW-0812">Transmembrane</keyword>
<keyword evidence="1" id="KW-0472">Membrane</keyword>
<feature type="transmembrane region" description="Helical" evidence="1">
    <location>
        <begin position="49"/>
        <end position="76"/>
    </location>
</feature>